<name>A0A1R1XHQ5_9FUNG</name>
<dbReference type="OrthoDB" id="10517765at2759"/>
<keyword evidence="2" id="KW-1185">Reference proteome</keyword>
<evidence type="ECO:0000313" key="1">
    <source>
        <dbReference type="EMBL" id="OMJ14138.1"/>
    </source>
</evidence>
<dbReference type="EMBL" id="LSSN01003187">
    <property type="protein sequence ID" value="OMJ14138.1"/>
    <property type="molecule type" value="Genomic_DNA"/>
</dbReference>
<comment type="caution">
    <text evidence="1">The sequence shown here is derived from an EMBL/GenBank/DDBJ whole genome shotgun (WGS) entry which is preliminary data.</text>
</comment>
<organism evidence="1 2">
    <name type="scientific">Smittium culicis</name>
    <dbReference type="NCBI Taxonomy" id="133412"/>
    <lineage>
        <taxon>Eukaryota</taxon>
        <taxon>Fungi</taxon>
        <taxon>Fungi incertae sedis</taxon>
        <taxon>Zoopagomycota</taxon>
        <taxon>Kickxellomycotina</taxon>
        <taxon>Harpellomycetes</taxon>
        <taxon>Harpellales</taxon>
        <taxon>Legeriomycetaceae</taxon>
        <taxon>Smittium</taxon>
    </lineage>
</organism>
<feature type="non-terminal residue" evidence="1">
    <location>
        <position position="1"/>
    </location>
</feature>
<dbReference type="AlphaFoldDB" id="A0A1R1XHQ5"/>
<reference evidence="1 2" key="1">
    <citation type="submission" date="2017-01" db="EMBL/GenBank/DDBJ databases">
        <authorList>
            <person name="Mah S.A."/>
            <person name="Swanson W.J."/>
            <person name="Moy G.W."/>
            <person name="Vacquier V.D."/>
        </authorList>
    </citation>
    <scope>NUCLEOTIDE SEQUENCE [LARGE SCALE GENOMIC DNA]</scope>
    <source>
        <strain evidence="1 2">GSMNP</strain>
    </source>
</reference>
<accession>A0A1R1XHQ5</accession>
<proteinExistence type="predicted"/>
<protein>
    <submittedName>
        <fullName evidence="1">Uncharacterized protein</fullName>
    </submittedName>
</protein>
<sequence>KKNNFSNFQILNKESALPEIALEETTGFSSYKKDYDLESSWTFTENSDNIYSRQLPLAINKYDQCDSLPFLELNSTTNKCNHLQKNQKPAHSKSKLKKKFVSSKIKEKNSSKKLKYKVSSGLDDAMLNPASISSNKSSKKSFLDIETNDHSFIGRSSFEKALINTKIRESSLTKKKKNECNDMSFMSIDNSSSWKRDFSLEKNDSLNSSLELVEMVCSPIIWEHV</sequence>
<evidence type="ECO:0000313" key="2">
    <source>
        <dbReference type="Proteomes" id="UP000187283"/>
    </source>
</evidence>
<gene>
    <name evidence="1" type="ORF">AYI70_g8068</name>
</gene>
<dbReference type="Proteomes" id="UP000187283">
    <property type="component" value="Unassembled WGS sequence"/>
</dbReference>